<proteinExistence type="predicted"/>
<sequence>MATKFLEFIKSIIYERKNVPIWFKPEFKLEYCNNRTINGVEISEFLDGLPAGTNMITCLNDAYFEGERLHMKFSLIFSRPLGRGYEDSPKYEVHLQRKRRALTLIEAKITNCNEIPN</sequence>
<protein>
    <recommendedName>
        <fullName evidence="1">NTF2-like domain-containing protein</fullName>
    </recommendedName>
</protein>
<dbReference type="AlphaFoldDB" id="A0A2G5T8U4"/>
<dbReference type="EMBL" id="PDUG01000005">
    <property type="protein sequence ID" value="PIC23531.1"/>
    <property type="molecule type" value="Genomic_DNA"/>
</dbReference>
<evidence type="ECO:0000313" key="3">
    <source>
        <dbReference type="Proteomes" id="UP000230233"/>
    </source>
</evidence>
<keyword evidence="3" id="KW-1185">Reference proteome</keyword>
<reference evidence="3" key="1">
    <citation type="submission" date="2017-10" db="EMBL/GenBank/DDBJ databases">
        <title>Rapid genome shrinkage in a self-fertile nematode reveals novel sperm competition proteins.</title>
        <authorList>
            <person name="Yin D."/>
            <person name="Schwarz E.M."/>
            <person name="Thomas C.G."/>
            <person name="Felde R.L."/>
            <person name="Korf I.F."/>
            <person name="Cutter A.D."/>
            <person name="Schartner C.M."/>
            <person name="Ralston E.J."/>
            <person name="Meyer B.J."/>
            <person name="Haag E.S."/>
        </authorList>
    </citation>
    <scope>NUCLEOTIDE SEQUENCE [LARGE SCALE GENOMIC DNA]</scope>
    <source>
        <strain evidence="3">JU1422</strain>
    </source>
</reference>
<organism evidence="2 3">
    <name type="scientific">Caenorhabditis nigoni</name>
    <dbReference type="NCBI Taxonomy" id="1611254"/>
    <lineage>
        <taxon>Eukaryota</taxon>
        <taxon>Metazoa</taxon>
        <taxon>Ecdysozoa</taxon>
        <taxon>Nematoda</taxon>
        <taxon>Chromadorea</taxon>
        <taxon>Rhabditida</taxon>
        <taxon>Rhabditina</taxon>
        <taxon>Rhabditomorpha</taxon>
        <taxon>Rhabditoidea</taxon>
        <taxon>Rhabditidae</taxon>
        <taxon>Peloderinae</taxon>
        <taxon>Caenorhabditis</taxon>
    </lineage>
</organism>
<comment type="caution">
    <text evidence="2">The sequence shown here is derived from an EMBL/GenBank/DDBJ whole genome shotgun (WGS) entry which is preliminary data.</text>
</comment>
<accession>A0A2G5T8U4</accession>
<evidence type="ECO:0000259" key="1">
    <source>
        <dbReference type="Pfam" id="PF26530"/>
    </source>
</evidence>
<dbReference type="Pfam" id="PF26530">
    <property type="entry name" value="NTF2_3"/>
    <property type="match status" value="1"/>
</dbReference>
<evidence type="ECO:0000313" key="2">
    <source>
        <dbReference type="EMBL" id="PIC23531.1"/>
    </source>
</evidence>
<gene>
    <name evidence="2" type="primary">Cnig_chr_V.g17205</name>
    <name evidence="2" type="ORF">B9Z55_017205</name>
</gene>
<dbReference type="Proteomes" id="UP000230233">
    <property type="component" value="Chromosome V"/>
</dbReference>
<feature type="domain" description="NTF2-like" evidence="1">
    <location>
        <begin position="1"/>
        <end position="113"/>
    </location>
</feature>
<name>A0A2G5T8U4_9PELO</name>
<dbReference type="InterPro" id="IPR058721">
    <property type="entry name" value="NTF2_3"/>
</dbReference>
<dbReference type="OrthoDB" id="10311168at2759"/>